<feature type="transmembrane region" description="Helical" evidence="12">
    <location>
        <begin position="100"/>
        <end position="120"/>
    </location>
</feature>
<keyword evidence="6" id="KW-0630">Potassium</keyword>
<keyword evidence="5" id="KW-0631">Potassium channel</keyword>
<evidence type="ECO:0000256" key="7">
    <source>
        <dbReference type="ARBA" id="ARBA00022989"/>
    </source>
</evidence>
<comment type="subcellular location">
    <subcellularLocation>
        <location evidence="1">Membrane</location>
        <topology evidence="1">Multi-pass membrane protein</topology>
    </subcellularLocation>
</comment>
<feature type="region of interest" description="Disordered" evidence="11">
    <location>
        <begin position="1"/>
        <end position="20"/>
    </location>
</feature>
<feature type="region of interest" description="Disordered" evidence="11">
    <location>
        <begin position="561"/>
        <end position="639"/>
    </location>
</feature>
<keyword evidence="14" id="KW-1185">Reference proteome</keyword>
<evidence type="ECO:0008006" key="15">
    <source>
        <dbReference type="Google" id="ProtNLM"/>
    </source>
</evidence>
<organism evidence="13 14">
    <name type="scientific">Tieghemiomyces parasiticus</name>
    <dbReference type="NCBI Taxonomy" id="78921"/>
    <lineage>
        <taxon>Eukaryota</taxon>
        <taxon>Fungi</taxon>
        <taxon>Fungi incertae sedis</taxon>
        <taxon>Zoopagomycota</taxon>
        <taxon>Kickxellomycotina</taxon>
        <taxon>Dimargaritomycetes</taxon>
        <taxon>Dimargaritales</taxon>
        <taxon>Dimargaritaceae</taxon>
        <taxon>Tieghemiomyces</taxon>
    </lineage>
</organism>
<feature type="transmembrane region" description="Helical" evidence="12">
    <location>
        <begin position="199"/>
        <end position="225"/>
    </location>
</feature>
<dbReference type="Gene3D" id="3.40.50.720">
    <property type="entry name" value="NAD(P)-binding Rossmann-like Domain"/>
    <property type="match status" value="1"/>
</dbReference>
<evidence type="ECO:0000256" key="5">
    <source>
        <dbReference type="ARBA" id="ARBA00022826"/>
    </source>
</evidence>
<feature type="compositionally biased region" description="Basic and acidic residues" evidence="11">
    <location>
        <begin position="1"/>
        <end position="17"/>
    </location>
</feature>
<accession>A0A9W8E229</accession>
<keyword evidence="4 12" id="KW-0812">Transmembrane</keyword>
<feature type="compositionally biased region" description="Pro residues" evidence="11">
    <location>
        <begin position="606"/>
        <end position="617"/>
    </location>
</feature>
<evidence type="ECO:0000256" key="3">
    <source>
        <dbReference type="ARBA" id="ARBA00022538"/>
    </source>
</evidence>
<feature type="transmembrane region" description="Helical" evidence="12">
    <location>
        <begin position="58"/>
        <end position="80"/>
    </location>
</feature>
<keyword evidence="10" id="KW-0407">Ion channel</keyword>
<evidence type="ECO:0000256" key="12">
    <source>
        <dbReference type="SAM" id="Phobius"/>
    </source>
</evidence>
<evidence type="ECO:0000256" key="11">
    <source>
        <dbReference type="SAM" id="MobiDB-lite"/>
    </source>
</evidence>
<feature type="compositionally biased region" description="Polar residues" evidence="11">
    <location>
        <begin position="571"/>
        <end position="583"/>
    </location>
</feature>
<dbReference type="InterPro" id="IPR047871">
    <property type="entry name" value="K_chnl_Slo-like"/>
</dbReference>
<keyword evidence="2" id="KW-0813">Transport</keyword>
<dbReference type="OrthoDB" id="5560196at2759"/>
<evidence type="ECO:0000256" key="9">
    <source>
        <dbReference type="ARBA" id="ARBA00023136"/>
    </source>
</evidence>
<evidence type="ECO:0000256" key="8">
    <source>
        <dbReference type="ARBA" id="ARBA00023065"/>
    </source>
</evidence>
<feature type="transmembrane region" description="Helical" evidence="12">
    <location>
        <begin position="127"/>
        <end position="148"/>
    </location>
</feature>
<evidence type="ECO:0000313" key="13">
    <source>
        <dbReference type="EMBL" id="KAJ1929331.1"/>
    </source>
</evidence>
<gene>
    <name evidence="13" type="ORF">IWQ60_001249</name>
</gene>
<keyword evidence="3" id="KW-0633">Potassium transport</keyword>
<dbReference type="PANTHER" id="PTHR10027">
    <property type="entry name" value="CALCIUM-ACTIVATED POTASSIUM CHANNEL ALPHA CHAIN"/>
    <property type="match status" value="1"/>
</dbReference>
<feature type="transmembrane region" description="Helical" evidence="12">
    <location>
        <begin position="258"/>
        <end position="279"/>
    </location>
</feature>
<keyword evidence="9 12" id="KW-0472">Membrane</keyword>
<dbReference type="EMBL" id="JANBPT010000038">
    <property type="protein sequence ID" value="KAJ1929331.1"/>
    <property type="molecule type" value="Genomic_DNA"/>
</dbReference>
<keyword evidence="7 12" id="KW-1133">Transmembrane helix</keyword>
<feature type="transmembrane region" description="Helical" evidence="12">
    <location>
        <begin position="160"/>
        <end position="178"/>
    </location>
</feature>
<dbReference type="PANTHER" id="PTHR10027:SF10">
    <property type="entry name" value="SLOWPOKE 2, ISOFORM D"/>
    <property type="match status" value="1"/>
</dbReference>
<dbReference type="GO" id="GO:0016020">
    <property type="term" value="C:membrane"/>
    <property type="evidence" value="ECO:0007669"/>
    <property type="project" value="UniProtKB-SubCell"/>
</dbReference>
<sequence length="1016" mass="113059">MSGSEEQRSQKSFRTDVVEDLEDDQPFRPAWDLRGDGSSIADDELKVVAISLPFHETYFAVVLFTAVEFILLSAWAAIFISNSFVLSTAYRPVVFPAYRILLDLVPAGILTFFYVIRLYFGRVRSSWITRAAMALSIGSVYVGTLLYYEFPAFRTEFMGVSYAAIGYVFRFYLLALAAKEALERVQQRTGWFDPPNQQLLSTVITLLAYWTGASATLQVLIYNIYGDPTPQFNFPDSMYFTLLCLINGPSDNLVPDNYAARVIVVLLILAVFLALPGEIDSITTAYRQRARQERPVKPAAESPAANAYICGYLTVTSVYSTLRLIMEGVGKQNDPGTVDSQGKLGGGIMPRITVVSETPLSDDLRQLLAQKEYRSAVNFVLRSSFDFVLLRELGLRDRDAFYVVTDYDTETPPEECDALCIAQALRIHKFMVLEDVGNVDLYVQVLLHESLYPLRNLLFCQVICLDDMLVNLLANNSAAPGYANLIYFISRPEFFQLSCTFIGLVREYELLSDQLLCHFPLSVALDTDPGLTIVWADKLLWDRHQQPRLRLGRFSSRSSTLTAMSPVPAPTGTTGSATDTNAPTVPATPERSALVSRAATAAPVSPSLPPPASPPAVPRSRSRRLTHTSPPGFLLNPRDHDPSREYQYVYLTSRPIALTNADLPTFTQMVSPLVGTFQRVRTEYDRVLGSAVKNGRLNSRIAQHTGTTGLRLAYPRNGGSTTSAAGGAVTAPTLRSHIVIYDLLDRTSRITIPLIRQLRVAHNDRQLPVVVVLAKACPEAEALKALPGVHVVIGTPYTERVVYAACLRTAKAVILLHGVYSVGPGLKRASEAAAVEAAVREWRPDIPIIKRFPSNILRDRTELIKEFDRYSLELVHEVWGPIVAGDIVFTDIFYFTMSQATLTGPGLGFMFPTETPNTSYWYQWPINCIIPTENDTAETETVPFVTIALALNRHDIRLVAVCKPYDTNRPVPGQRFARFTLILPRVFLEVPVTWNALVLIPRDRRPDDYLVPQHGS</sequence>
<reference evidence="13" key="1">
    <citation type="submission" date="2022-07" db="EMBL/GenBank/DDBJ databases">
        <title>Phylogenomic reconstructions and comparative analyses of Kickxellomycotina fungi.</title>
        <authorList>
            <person name="Reynolds N.K."/>
            <person name="Stajich J.E."/>
            <person name="Barry K."/>
            <person name="Grigoriev I.V."/>
            <person name="Crous P."/>
            <person name="Smith M.E."/>
        </authorList>
    </citation>
    <scope>NUCLEOTIDE SEQUENCE</scope>
    <source>
        <strain evidence="13">RSA 861</strain>
    </source>
</reference>
<dbReference type="Proteomes" id="UP001150569">
    <property type="component" value="Unassembled WGS sequence"/>
</dbReference>
<proteinExistence type="predicted"/>
<dbReference type="GO" id="GO:0005267">
    <property type="term" value="F:potassium channel activity"/>
    <property type="evidence" value="ECO:0007669"/>
    <property type="project" value="UniProtKB-KW"/>
</dbReference>
<evidence type="ECO:0000256" key="1">
    <source>
        <dbReference type="ARBA" id="ARBA00004141"/>
    </source>
</evidence>
<keyword evidence="8" id="KW-0406">Ion transport</keyword>
<evidence type="ECO:0000256" key="6">
    <source>
        <dbReference type="ARBA" id="ARBA00022958"/>
    </source>
</evidence>
<name>A0A9W8E229_9FUNG</name>
<protein>
    <recommendedName>
        <fullName evidence="15">Calcium-activated potassium channel BK alpha subunit domain-containing protein</fullName>
    </recommendedName>
</protein>
<evidence type="ECO:0000256" key="2">
    <source>
        <dbReference type="ARBA" id="ARBA00022448"/>
    </source>
</evidence>
<evidence type="ECO:0000256" key="10">
    <source>
        <dbReference type="ARBA" id="ARBA00023303"/>
    </source>
</evidence>
<dbReference type="AlphaFoldDB" id="A0A9W8E229"/>
<evidence type="ECO:0000313" key="14">
    <source>
        <dbReference type="Proteomes" id="UP001150569"/>
    </source>
</evidence>
<evidence type="ECO:0000256" key="4">
    <source>
        <dbReference type="ARBA" id="ARBA00022692"/>
    </source>
</evidence>
<comment type="caution">
    <text evidence="13">The sequence shown here is derived from an EMBL/GenBank/DDBJ whole genome shotgun (WGS) entry which is preliminary data.</text>
</comment>